<evidence type="ECO:0008006" key="3">
    <source>
        <dbReference type="Google" id="ProtNLM"/>
    </source>
</evidence>
<protein>
    <recommendedName>
        <fullName evidence="3">HNH nuclease domain-containing protein</fullName>
    </recommendedName>
</protein>
<gene>
    <name evidence="1" type="ORF">BOP93_11990</name>
</gene>
<dbReference type="CDD" id="cd00085">
    <property type="entry name" value="HNHc"/>
    <property type="match status" value="1"/>
</dbReference>
<sequence>MIKIVRIRTRKGLEGYTGSYLQKKLSKLLGYYYSDGATGKVSFKFKNRQVWRKAKPQLKKESHSKCAYCEADTAVVAHGDVEHFRPKSEYWWLAYCYDNYTFSCQVCNQVYKGDNFFVSGPKLPSPVVPTILPTDSNALAQLIKSLCPDPVTSSDLDVSGLFLVEDANLLNPYLNDPELDFSWDPKPATKEVWLVSNSTARSTRVVDAAVDMLGLNREELLRLRWNAYYELETLALVFQGANFTVEKRKDLLARVRLHASDDKPFAGMKRYFLREWGLLD</sequence>
<dbReference type="Proteomes" id="UP000239888">
    <property type="component" value="Chromosome"/>
</dbReference>
<dbReference type="InterPro" id="IPR003615">
    <property type="entry name" value="HNH_nuc"/>
</dbReference>
<dbReference type="Gene3D" id="1.10.30.50">
    <property type="match status" value="1"/>
</dbReference>
<evidence type="ECO:0000313" key="1">
    <source>
        <dbReference type="EMBL" id="AUZ46283.1"/>
    </source>
</evidence>
<dbReference type="AlphaFoldDB" id="A0A2L0RVZ9"/>
<organism evidence="1 2">
    <name type="scientific">Pseudomonas orientalis</name>
    <dbReference type="NCBI Taxonomy" id="76758"/>
    <lineage>
        <taxon>Bacteria</taxon>
        <taxon>Pseudomonadati</taxon>
        <taxon>Pseudomonadota</taxon>
        <taxon>Gammaproteobacteria</taxon>
        <taxon>Pseudomonadales</taxon>
        <taxon>Pseudomonadaceae</taxon>
        <taxon>Pseudomonas</taxon>
    </lineage>
</organism>
<name>A0A2L0RVZ9_9PSED</name>
<proteinExistence type="predicted"/>
<accession>A0A2L0RVZ9</accession>
<dbReference type="RefSeq" id="WP_104502849.1">
    <property type="nucleotide sequence ID" value="NZ_CP018049.1"/>
</dbReference>
<evidence type="ECO:0000313" key="2">
    <source>
        <dbReference type="Proteomes" id="UP000239888"/>
    </source>
</evidence>
<dbReference type="KEGG" id="poi:BOP93_11990"/>
<dbReference type="EMBL" id="CP018049">
    <property type="protein sequence ID" value="AUZ46283.1"/>
    <property type="molecule type" value="Genomic_DNA"/>
</dbReference>
<reference evidence="1 2" key="1">
    <citation type="journal article" date="2018" name="Front. Microbiol.">
        <title>Pseudomonas orientalis F9: A Potent Antagonist against Phytopathogens with Phytotoxic Effect in the Apple Flower.</title>
        <authorList>
            <person name="Zengerer V."/>
            <person name="Schmid M."/>
            <person name="Bieri M."/>
            <person name="Muller D.C."/>
            <person name="Remus-Emsermann M.N.P."/>
            <person name="Ahrens C.H."/>
            <person name="Pelludat C."/>
        </authorList>
    </citation>
    <scope>NUCLEOTIDE SEQUENCE [LARGE SCALE GENOMIC DNA]</scope>
    <source>
        <strain evidence="1 2">F9</strain>
    </source>
</reference>